<dbReference type="PANTHER" id="PTHR42912">
    <property type="entry name" value="METHYLTRANSFERASE"/>
    <property type="match status" value="1"/>
</dbReference>
<keyword evidence="2" id="KW-1185">Reference proteome</keyword>
<gene>
    <name evidence="1" type="primary">metW</name>
    <name evidence="1" type="ORF">SAMEA3906487_00900</name>
</gene>
<dbReference type="EMBL" id="LT546645">
    <property type="protein sequence ID" value="SAI67811.1"/>
    <property type="molecule type" value="Genomic_DNA"/>
</dbReference>
<dbReference type="PANTHER" id="PTHR42912:SF58">
    <property type="entry name" value="BLR1400 PROTEIN"/>
    <property type="match status" value="1"/>
</dbReference>
<dbReference type="Pfam" id="PF07021">
    <property type="entry name" value="MetW"/>
    <property type="match status" value="1"/>
</dbReference>
<proteinExistence type="predicted"/>
<dbReference type="RefSeq" id="WP_025515232.1">
    <property type="nucleotide sequence ID" value="NZ_CP016340.1"/>
</dbReference>
<evidence type="ECO:0000313" key="1">
    <source>
        <dbReference type="EMBL" id="SAI67811.1"/>
    </source>
</evidence>
<organism evidence="1 2">
    <name type="scientific">Bordetella trematum</name>
    <dbReference type="NCBI Taxonomy" id="123899"/>
    <lineage>
        <taxon>Bacteria</taxon>
        <taxon>Pseudomonadati</taxon>
        <taxon>Pseudomonadota</taxon>
        <taxon>Betaproteobacteria</taxon>
        <taxon>Burkholderiales</taxon>
        <taxon>Alcaligenaceae</taxon>
        <taxon>Bordetella</taxon>
    </lineage>
</organism>
<name>A0A157RGX2_9BORD</name>
<dbReference type="PATRIC" id="fig|123899.6.peg.876"/>
<dbReference type="Gene3D" id="3.40.50.150">
    <property type="entry name" value="Vaccinia Virus protein VP39"/>
    <property type="match status" value="1"/>
</dbReference>
<dbReference type="AlphaFoldDB" id="A0A157RGX2"/>
<keyword evidence="1" id="KW-0489">Methyltransferase</keyword>
<sequence length="200" mass="22772">MNSPLGAPSLRPDLERIASWIAPGSRVLDLGCGDGALLAYLRDYRQVRGAGVEISDAHVIACVQRGVEVIQQNLEDGLALFDDKQFDTVVLSQTLQSMHHTEHILREMARVARFGVVSFPNFGYWPHGWSILRGRMPVTGQMPYQWYNTPNIHLCTLRDFEDLARDVQVRILERATFNEAQEVKLFPSWRSTLALYRFEA</sequence>
<dbReference type="NCBIfam" id="TIGR02081">
    <property type="entry name" value="metW"/>
    <property type="match status" value="1"/>
</dbReference>
<dbReference type="InterPro" id="IPR010743">
    <property type="entry name" value="Methionine_synth_MetW"/>
</dbReference>
<keyword evidence="1" id="KW-0808">Transferase</keyword>
<dbReference type="KEGG" id="btrm:SAMEA390648700900"/>
<dbReference type="InterPro" id="IPR050508">
    <property type="entry name" value="Methyltransf_Superfamily"/>
</dbReference>
<dbReference type="GO" id="GO:0008168">
    <property type="term" value="F:methyltransferase activity"/>
    <property type="evidence" value="ECO:0007669"/>
    <property type="project" value="UniProtKB-KW"/>
</dbReference>
<dbReference type="InterPro" id="IPR029063">
    <property type="entry name" value="SAM-dependent_MTases_sf"/>
</dbReference>
<dbReference type="Proteomes" id="UP000076825">
    <property type="component" value="Chromosome 1"/>
</dbReference>
<dbReference type="eggNOG" id="COG2226">
    <property type="taxonomic scope" value="Bacteria"/>
</dbReference>
<accession>A0A157RGX2</accession>
<evidence type="ECO:0000313" key="2">
    <source>
        <dbReference type="Proteomes" id="UP000076825"/>
    </source>
</evidence>
<protein>
    <submittedName>
        <fullName evidence="1">Methionine biosynthesis protein</fullName>
        <ecNumber evidence="1">2.1.1.-</ecNumber>
    </submittedName>
</protein>
<dbReference type="EC" id="2.1.1.-" evidence="1"/>
<dbReference type="STRING" id="123899.SAMEA3906487_00900"/>
<dbReference type="CDD" id="cd02440">
    <property type="entry name" value="AdoMet_MTases"/>
    <property type="match status" value="1"/>
</dbReference>
<dbReference type="SUPFAM" id="SSF53335">
    <property type="entry name" value="S-adenosyl-L-methionine-dependent methyltransferases"/>
    <property type="match status" value="1"/>
</dbReference>
<reference evidence="1 2" key="1">
    <citation type="submission" date="2016-04" db="EMBL/GenBank/DDBJ databases">
        <authorList>
            <consortium name="Pathogen Informatics"/>
        </authorList>
    </citation>
    <scope>NUCLEOTIDE SEQUENCE [LARGE SCALE GENOMIC DNA]</scope>
    <source>
        <strain evidence="1 2">H044680328</strain>
    </source>
</reference>
<dbReference type="GO" id="GO:0032259">
    <property type="term" value="P:methylation"/>
    <property type="evidence" value="ECO:0007669"/>
    <property type="project" value="UniProtKB-KW"/>
</dbReference>
<dbReference type="GeneID" id="56587695"/>
<dbReference type="OrthoDB" id="9792690at2"/>